<protein>
    <submittedName>
        <fullName evidence="16">Glyceraldehyde-3-phosphate dehydrogenase, glycosomal</fullName>
    </submittedName>
</protein>
<dbReference type="InterPro" id="IPR020829">
    <property type="entry name" value="GlycerAld_3-P_DH_cat"/>
</dbReference>
<keyword evidence="7 13" id="KW-1133">Transmembrane helix</keyword>
<dbReference type="InterPro" id="IPR036691">
    <property type="entry name" value="Endo/exonu/phosph_ase_sf"/>
</dbReference>
<evidence type="ECO:0000256" key="2">
    <source>
        <dbReference type="ARBA" id="ARBA00007406"/>
    </source>
</evidence>
<proteinExistence type="inferred from homology"/>
<dbReference type="Gene3D" id="3.40.50.720">
    <property type="entry name" value="NAD(P)-binding Rossmann-like Domain"/>
    <property type="match status" value="2"/>
</dbReference>
<dbReference type="Gene3D" id="3.60.10.10">
    <property type="entry name" value="Endonuclease/exonuclease/phosphatase"/>
    <property type="match status" value="1"/>
</dbReference>
<dbReference type="InterPro" id="IPR027417">
    <property type="entry name" value="P-loop_NTPase"/>
</dbReference>
<evidence type="ECO:0000256" key="6">
    <source>
        <dbReference type="ARBA" id="ARBA00022840"/>
    </source>
</evidence>
<dbReference type="PROSITE" id="PS00071">
    <property type="entry name" value="GAPDH"/>
    <property type="match status" value="2"/>
</dbReference>
<feature type="domain" description="ABC transporter" evidence="14">
    <location>
        <begin position="1649"/>
        <end position="1885"/>
    </location>
</feature>
<keyword evidence="5" id="KW-0547">Nucleotide-binding</keyword>
<feature type="domain" description="ABC transmembrane type-1" evidence="15">
    <location>
        <begin position="1332"/>
        <end position="1619"/>
    </location>
</feature>
<feature type="domain" description="ABC transmembrane type-1" evidence="15">
    <location>
        <begin position="1954"/>
        <end position="2083"/>
    </location>
</feature>
<evidence type="ECO:0000256" key="9">
    <source>
        <dbReference type="ARBA" id="ARBA00023027"/>
    </source>
</evidence>
<dbReference type="Pfam" id="PF02800">
    <property type="entry name" value="Gp_dh_C"/>
    <property type="match status" value="2"/>
</dbReference>
<dbReference type="CDD" id="cd18579">
    <property type="entry name" value="ABC_6TM_ABCC_D1"/>
    <property type="match status" value="1"/>
</dbReference>
<dbReference type="InterPro" id="IPR020830">
    <property type="entry name" value="GlycerAld_3-P_DH_AS"/>
</dbReference>
<evidence type="ECO:0000256" key="1">
    <source>
        <dbReference type="ARBA" id="ARBA00004141"/>
    </source>
</evidence>
<reference evidence="16 17" key="1">
    <citation type="submission" date="2016-02" db="EMBL/GenBank/DDBJ databases">
        <title>Genome analysis of coral dinoflagellate symbionts highlights evolutionary adaptations to a symbiotic lifestyle.</title>
        <authorList>
            <person name="Aranda M."/>
            <person name="Li Y."/>
            <person name="Liew Y.J."/>
            <person name="Baumgarten S."/>
            <person name="Simakov O."/>
            <person name="Wilson M."/>
            <person name="Piel J."/>
            <person name="Ashoor H."/>
            <person name="Bougouffa S."/>
            <person name="Bajic V.B."/>
            <person name="Ryu T."/>
            <person name="Ravasi T."/>
            <person name="Bayer T."/>
            <person name="Micklem G."/>
            <person name="Kim H."/>
            <person name="Bhak J."/>
            <person name="Lajeunesse T.C."/>
            <person name="Voolstra C.R."/>
        </authorList>
    </citation>
    <scope>NUCLEOTIDE SEQUENCE [LARGE SCALE GENOMIC DNA]</scope>
    <source>
        <strain evidence="16 17">CCMP2467</strain>
    </source>
</reference>
<dbReference type="PROSITE" id="PS50893">
    <property type="entry name" value="ABC_TRANSPORTER_2"/>
    <property type="match status" value="1"/>
</dbReference>
<dbReference type="CDD" id="cd05214">
    <property type="entry name" value="GAPDH_I_N"/>
    <property type="match status" value="2"/>
</dbReference>
<comment type="subunit">
    <text evidence="3">Homotetramer.</text>
</comment>
<keyword evidence="10 13" id="KW-0472">Membrane</keyword>
<dbReference type="SMART" id="SM00846">
    <property type="entry name" value="Gp_dh_N"/>
    <property type="match status" value="2"/>
</dbReference>
<feature type="transmembrane region" description="Helical" evidence="13">
    <location>
        <begin position="1954"/>
        <end position="1975"/>
    </location>
</feature>
<feature type="transmembrane region" description="Helical" evidence="13">
    <location>
        <begin position="1603"/>
        <end position="1624"/>
    </location>
</feature>
<evidence type="ECO:0000313" key="16">
    <source>
        <dbReference type="EMBL" id="OLP80679.1"/>
    </source>
</evidence>
<dbReference type="Pfam" id="PF00664">
    <property type="entry name" value="ABC_membrane"/>
    <property type="match status" value="2"/>
</dbReference>
<dbReference type="SUPFAM" id="SSF52540">
    <property type="entry name" value="P-loop containing nucleoside triphosphate hydrolases"/>
    <property type="match status" value="1"/>
</dbReference>
<dbReference type="OrthoDB" id="6500128at2759"/>
<dbReference type="InterPro" id="IPR020831">
    <property type="entry name" value="GlycerAld/Erythrose_P_DH"/>
</dbReference>
<keyword evidence="6" id="KW-0067">ATP-binding</keyword>
<dbReference type="Proteomes" id="UP000186817">
    <property type="component" value="Unassembled WGS sequence"/>
</dbReference>
<sequence length="2100" mass="230852">MAVKIGINGFGRIGRMVFQAICDQGLLGSKLDVVGVVDMSTDAEHLGISRLYFAYQMKYDTVHGQFKHDVKIGEKDELIVNGNKIKCIQASREGPKALPWKDMGVKYVIESTGLFVEYEWLVDTLSVHGVVTKAVGHIEAGAEKVIISAPGKGNLGFRWQEHREEMFFSWKEAPVTDGLALFEDFAGTSLNKKALPLLNVAELAPPLTHTRAALTEVQGLINQLTPDNFDHSGEVIGFANQHALDLLCLQETHLSADSAPSAVAAARKAGWQLLVGSPSLDFTGRGTAGVAVVTQWPVAFGLKSDGDQAGRWMTVMVHGPRFGPFEIVNFYFPASDKGQAQAMADQLVQAAAARRGAARFVVGDWLQVAGYPAGFSRDVGRSAAESALQPKQGGLLAGIMAPWRGYVCHKGLQHDWPVSGQLKLLGLRPPDNTSPGAACSSNTLLCFVTMRLLLTLEFLSTSSAALYAYGCVAALSPCHCVLGAEPRQAACLETRWFMVLWASLATFLVSRLITSGHTLRMVVRALALDSVNADRSDAEGIDEVNLWVQADAAWTRWKSALSPPQRTFLWIWRGGAVKTRITAKSSWIAVNAGATAPLPFLGLEPQAFAHGCWLFPKEHVVSGRGIRKTLVCGVNHTEYDKAAPANHHVVSNASCTTNCLAPICHVLLKEGVGIEKGLMTTIHAYTATQKTVDGVSAKDWRGGRAAACNIIPSATGAAKAVGEVLPSTKGKLTGMAFRVPTPDVSVVDLTFTAEKDTSIQEIDSLLKAASGSYMKGVLSYTDEELVSMDFVHNVNSSIYDSKATLQNNLPGEKRFFKVVSWYDNEWGYSNRVVDLLMHMIRHTDTGSLNRRRQEKAEDSQCPWSVILRSCSISSLLLHVFRLQRSPSPSPSAKFCSLVEVAMAVKIGINGFGRIGRMVFQAICDQGLLGSKLDVVGVVDMSTDAEYFAYQMKYDTVHGQFKHDVKIGEKDELIVNGNKIKQLGSVVLLSQDMGVKYVIESTGLFVEYEWLVDTLSVHGVVTKAVGHIEAGAEKVIISAPGKGNLKTLVCGVNHTEYDKAANHHVVSNASCTTNCLAPICHVLLKEGVGIEKGLMTTIHAYTATQKTVDGVSAKDWRGGRAAACNIIPSATGAAKAVGEVLPSTKGKLTGMAFRVPTPDVSVVDLTFTAEKDTSIQEIDSLLKAASGSYMKGVLSYTDEELVSMDFVHNVNSSIYDSKATLQNNLPGEKRFFKVVSWYDNEWGYSNRVVDLLMHMIRAMENEAYGPRCPRSAFRYDVLFCWLTSMMRRAKGRVVQTTDLCSPPDADLIAEMLPDHVLMVRDVLRRERCSLLQAGVAMLVYSICQTALPIIMLMVIRCVETDDTGELQWLSEWTTVDSMVYWILAYAVFQAGAAVANHWQLHAAFHVGQRVRAQLIMLVFQKALRVDPQRRPSVGHTLTLMASDAQKFLEAMPFIHKLWGSPLQIVLAGAVLVSTISASALCGILVLIAVVPISKNLGKLLQRSRQRHLQFTDQRVRMCVELLEGIRCIKFFAWERPYLERVFQKRQEELYWAMRESLVYGVSMLVTVLAPTFAFATTLVAFALLGEGSFSATRLFGTLALLNALRFPIMDLGSMLASIVALHTGWQRIQHFLDLAEAGIPVARLEDDVELKMERCTFSCNVDGEECFQLSLDATLTLKRGDLCLVLGKVGSGKSTLLQGILGENRCSSGLLSVSHGIAYCAQQPWIRNETLMENILFGEELDSEWYDQVLAACGLGPDLKQLPYGDQTEIGERGVTISGGQKQRVALARAVYQRKCSMVILDDVFSALDAHTSSHIIKALFHGQKGLLRDRAVLLASHQTACALQAQRVLLLGQKDASVPHSSLLFDGDWLDLCKQPHLLSLLGHVLSSDDTVTKEDKQSQEEEENEDAEEAQHRSAAALVTAQTPMPKSMMRSEEHTDRISWRSVKAYCRCCGGFPWVASFFASSVLERIALIFLDWWLARWAEEDSADERSMYFAVYFATVLLVIVFVSFGRLAFAVATVNAGRRLFKQLALSVLRAPMWWWDTTPLGRVLNRFSFDTENTDTTLVTKLFPALQSMSWPLASSWSNPFLHSFFLLHLFR</sequence>
<feature type="transmembrane region" description="Helical" evidence="13">
    <location>
        <begin position="1463"/>
        <end position="1491"/>
    </location>
</feature>
<evidence type="ECO:0000256" key="8">
    <source>
        <dbReference type="ARBA" id="ARBA00023002"/>
    </source>
</evidence>
<comment type="subcellular location">
    <subcellularLocation>
        <location evidence="1">Membrane</location>
        <topology evidence="1">Multi-pass membrane protein</topology>
    </subcellularLocation>
</comment>
<dbReference type="GO" id="GO:0006006">
    <property type="term" value="P:glucose metabolic process"/>
    <property type="evidence" value="ECO:0007669"/>
    <property type="project" value="InterPro"/>
</dbReference>
<dbReference type="InterPro" id="IPR005135">
    <property type="entry name" value="Endo/exonuclease/phosphatase"/>
</dbReference>
<dbReference type="CDD" id="cd18126">
    <property type="entry name" value="GAPDH_I_C"/>
    <property type="match status" value="2"/>
</dbReference>
<name>A0A1Q9CCL7_SYMMI</name>
<dbReference type="InterPro" id="IPR036291">
    <property type="entry name" value="NAD(P)-bd_dom_sf"/>
</dbReference>
<evidence type="ECO:0000256" key="12">
    <source>
        <dbReference type="SAM" id="MobiDB-lite"/>
    </source>
</evidence>
<keyword evidence="4 13" id="KW-0812">Transmembrane</keyword>
<dbReference type="Gene3D" id="3.30.360.10">
    <property type="entry name" value="Dihydrodipicolinate Reductase, domain 2"/>
    <property type="match status" value="2"/>
</dbReference>
<gene>
    <name evidence="16" type="ORF">AK812_SmicGene38884</name>
</gene>
<dbReference type="Pfam" id="PF03372">
    <property type="entry name" value="Exo_endo_phos"/>
    <property type="match status" value="1"/>
</dbReference>
<dbReference type="GO" id="GO:0005829">
    <property type="term" value="C:cytosol"/>
    <property type="evidence" value="ECO:0007669"/>
    <property type="project" value="TreeGrafter"/>
</dbReference>
<dbReference type="Gene3D" id="3.40.50.300">
    <property type="entry name" value="P-loop containing nucleotide triphosphate hydrolases"/>
    <property type="match status" value="1"/>
</dbReference>
<dbReference type="InterPro" id="IPR044746">
    <property type="entry name" value="ABCC_6TM_D1"/>
</dbReference>
<evidence type="ECO:0000259" key="15">
    <source>
        <dbReference type="PROSITE" id="PS50929"/>
    </source>
</evidence>
<dbReference type="GO" id="GO:0006096">
    <property type="term" value="P:glycolytic process"/>
    <property type="evidence" value="ECO:0007669"/>
    <property type="project" value="TreeGrafter"/>
</dbReference>
<dbReference type="InterPro" id="IPR006424">
    <property type="entry name" value="Glyceraldehyde-3-P_DH_1"/>
</dbReference>
<evidence type="ECO:0000256" key="4">
    <source>
        <dbReference type="ARBA" id="ARBA00022692"/>
    </source>
</evidence>
<feature type="transmembrane region" description="Helical" evidence="13">
    <location>
        <begin position="1329"/>
        <end position="1354"/>
    </location>
</feature>
<dbReference type="GO" id="GO:0005524">
    <property type="term" value="F:ATP binding"/>
    <property type="evidence" value="ECO:0007669"/>
    <property type="project" value="UniProtKB-KW"/>
</dbReference>
<dbReference type="PROSITE" id="PS50929">
    <property type="entry name" value="ABC_TM1F"/>
    <property type="match status" value="2"/>
</dbReference>
<dbReference type="InterPro" id="IPR011527">
    <property type="entry name" value="ABC1_TM_dom"/>
</dbReference>
<dbReference type="NCBIfam" id="TIGR01534">
    <property type="entry name" value="GAPDH-I"/>
    <property type="match status" value="1"/>
</dbReference>
<comment type="similarity">
    <text evidence="2 11">Belongs to the glyceraldehyde-3-phosphate dehydrogenase family.</text>
</comment>
<dbReference type="PANTHER" id="PTHR10836">
    <property type="entry name" value="GLYCERALDEHYDE 3-PHOSPHATE DEHYDROGENASE"/>
    <property type="match status" value="1"/>
</dbReference>
<dbReference type="GO" id="GO:0051287">
    <property type="term" value="F:NAD binding"/>
    <property type="evidence" value="ECO:0007669"/>
    <property type="project" value="InterPro"/>
</dbReference>
<dbReference type="PRINTS" id="PR00078">
    <property type="entry name" value="G3PDHDRGNASE"/>
</dbReference>
<comment type="caution">
    <text evidence="16">The sequence shown here is derived from an EMBL/GenBank/DDBJ whole genome shotgun (WGS) entry which is preliminary data.</text>
</comment>
<feature type="region of interest" description="Disordered" evidence="12">
    <location>
        <begin position="1892"/>
        <end position="1914"/>
    </location>
</feature>
<evidence type="ECO:0000256" key="10">
    <source>
        <dbReference type="ARBA" id="ARBA00023136"/>
    </source>
</evidence>
<dbReference type="GO" id="GO:0050661">
    <property type="term" value="F:NADP binding"/>
    <property type="evidence" value="ECO:0007669"/>
    <property type="project" value="InterPro"/>
</dbReference>
<evidence type="ECO:0000313" key="17">
    <source>
        <dbReference type="Proteomes" id="UP000186817"/>
    </source>
</evidence>
<evidence type="ECO:0000256" key="13">
    <source>
        <dbReference type="SAM" id="Phobius"/>
    </source>
</evidence>
<dbReference type="InterPro" id="IPR036640">
    <property type="entry name" value="ABC1_TM_sf"/>
</dbReference>
<dbReference type="SUPFAM" id="SSF51735">
    <property type="entry name" value="NAD(P)-binding Rossmann-fold domains"/>
    <property type="match status" value="2"/>
</dbReference>
<dbReference type="Pfam" id="PF00044">
    <property type="entry name" value="Gp_dh_N"/>
    <property type="match status" value="2"/>
</dbReference>
<dbReference type="SUPFAM" id="SSF90123">
    <property type="entry name" value="ABC transporter transmembrane region"/>
    <property type="match status" value="2"/>
</dbReference>
<dbReference type="GO" id="GO:0016887">
    <property type="term" value="F:ATP hydrolysis activity"/>
    <property type="evidence" value="ECO:0007669"/>
    <property type="project" value="InterPro"/>
</dbReference>
<evidence type="ECO:0000256" key="11">
    <source>
        <dbReference type="RuleBase" id="RU000397"/>
    </source>
</evidence>
<dbReference type="SUPFAM" id="SSF56219">
    <property type="entry name" value="DNase I-like"/>
    <property type="match status" value="1"/>
</dbReference>
<dbReference type="GO" id="GO:0004365">
    <property type="term" value="F:glyceraldehyde-3-phosphate dehydrogenase (NAD+) (phosphorylating) activity"/>
    <property type="evidence" value="ECO:0007669"/>
    <property type="project" value="TreeGrafter"/>
</dbReference>
<dbReference type="GO" id="GO:0140359">
    <property type="term" value="F:ABC-type transporter activity"/>
    <property type="evidence" value="ECO:0007669"/>
    <property type="project" value="InterPro"/>
</dbReference>
<dbReference type="Gene3D" id="1.20.1560.10">
    <property type="entry name" value="ABC transporter type 1, transmembrane domain"/>
    <property type="match status" value="2"/>
</dbReference>
<dbReference type="InterPro" id="IPR020828">
    <property type="entry name" value="GlycerAld_3-P_DH_NAD(P)-bd"/>
</dbReference>
<evidence type="ECO:0000256" key="3">
    <source>
        <dbReference type="ARBA" id="ARBA00011881"/>
    </source>
</evidence>
<dbReference type="InterPro" id="IPR017871">
    <property type="entry name" value="ABC_transporter-like_CS"/>
</dbReference>
<keyword evidence="9" id="KW-0520">NAD</keyword>
<dbReference type="SMART" id="SM00382">
    <property type="entry name" value="AAA"/>
    <property type="match status" value="1"/>
</dbReference>
<feature type="transmembrane region" description="Helical" evidence="13">
    <location>
        <begin position="1556"/>
        <end position="1583"/>
    </location>
</feature>
<keyword evidence="8" id="KW-0560">Oxidoreductase</keyword>
<dbReference type="EMBL" id="LSRX01001358">
    <property type="protein sequence ID" value="OLP80679.1"/>
    <property type="molecule type" value="Genomic_DNA"/>
</dbReference>
<dbReference type="InterPro" id="IPR003439">
    <property type="entry name" value="ABC_transporter-like_ATP-bd"/>
</dbReference>
<dbReference type="InterPro" id="IPR003593">
    <property type="entry name" value="AAA+_ATPase"/>
</dbReference>
<keyword evidence="17" id="KW-1185">Reference proteome</keyword>
<dbReference type="GO" id="GO:0016020">
    <property type="term" value="C:membrane"/>
    <property type="evidence" value="ECO:0007669"/>
    <property type="project" value="UniProtKB-SubCell"/>
</dbReference>
<dbReference type="SUPFAM" id="SSF55347">
    <property type="entry name" value="Glyceraldehyde-3-phosphate dehydrogenase-like, C-terminal domain"/>
    <property type="match status" value="2"/>
</dbReference>
<evidence type="ECO:0000256" key="5">
    <source>
        <dbReference type="ARBA" id="ARBA00022741"/>
    </source>
</evidence>
<dbReference type="CDD" id="cd03250">
    <property type="entry name" value="ABCC_MRP_domain1"/>
    <property type="match status" value="1"/>
</dbReference>
<dbReference type="FunFam" id="3.30.360.10:FF:000001">
    <property type="entry name" value="Glyceraldehyde-3-phosphate dehydrogenase"/>
    <property type="match status" value="2"/>
</dbReference>
<dbReference type="FunFam" id="3.40.50.720:FF:000001">
    <property type="entry name" value="Glyceraldehyde-3-phosphate dehydrogenase"/>
    <property type="match status" value="1"/>
</dbReference>
<dbReference type="Pfam" id="PF00005">
    <property type="entry name" value="ABC_tran"/>
    <property type="match status" value="1"/>
</dbReference>
<dbReference type="PANTHER" id="PTHR10836:SF76">
    <property type="entry name" value="GLYCERALDEHYDE-3-PHOSPHATE DEHYDROGENASE-RELATED"/>
    <property type="match status" value="1"/>
</dbReference>
<organism evidence="16 17">
    <name type="scientific">Symbiodinium microadriaticum</name>
    <name type="common">Dinoflagellate</name>
    <name type="synonym">Zooxanthella microadriatica</name>
    <dbReference type="NCBI Taxonomy" id="2951"/>
    <lineage>
        <taxon>Eukaryota</taxon>
        <taxon>Sar</taxon>
        <taxon>Alveolata</taxon>
        <taxon>Dinophyceae</taxon>
        <taxon>Suessiales</taxon>
        <taxon>Symbiodiniaceae</taxon>
        <taxon>Symbiodinium</taxon>
    </lineage>
</organism>
<evidence type="ECO:0000259" key="14">
    <source>
        <dbReference type="PROSITE" id="PS50893"/>
    </source>
</evidence>
<accession>A0A1Q9CCL7</accession>
<feature type="transmembrane region" description="Helical" evidence="13">
    <location>
        <begin position="1995"/>
        <end position="2021"/>
    </location>
</feature>
<dbReference type="PROSITE" id="PS00211">
    <property type="entry name" value="ABC_TRANSPORTER_1"/>
    <property type="match status" value="1"/>
</dbReference>
<evidence type="ECO:0000256" key="7">
    <source>
        <dbReference type="ARBA" id="ARBA00022989"/>
    </source>
</evidence>